<evidence type="ECO:0000313" key="1">
    <source>
        <dbReference type="EMBL" id="AXR81509.1"/>
    </source>
</evidence>
<dbReference type="AlphaFoldDB" id="A0A346PPR4"/>
<proteinExistence type="predicted"/>
<gene>
    <name evidence="1" type="ORF">AArcMg_1496</name>
</gene>
<dbReference type="GeneID" id="37641983"/>
<dbReference type="RefSeq" id="WP_117368202.1">
    <property type="nucleotide sequence ID" value="NZ_CP027033.1"/>
</dbReference>
<dbReference type="KEGG" id="nag:AArcMg_1496"/>
<name>A0A346PPR4_9EURY</name>
<reference evidence="2" key="1">
    <citation type="submission" date="2018-02" db="EMBL/GenBank/DDBJ databases">
        <title>Phenotypic and genomic properties of facultatively anaerobic sulfur-reducing natronoarchaea from hypersaline soda lakes.</title>
        <authorList>
            <person name="Sorokin D.Y."/>
            <person name="Kublanov I.V."/>
            <person name="Roman P."/>
            <person name="Sinninghe Damste J.S."/>
            <person name="Golyshin P.N."/>
            <person name="Rojo D."/>
            <person name="Ciordia S."/>
            <person name="Mena M.D.C."/>
            <person name="Ferrer M."/>
            <person name="Messina E."/>
            <person name="Smedile F."/>
            <person name="La Spada G."/>
            <person name="La Cono V."/>
            <person name="Yakimov M.M."/>
        </authorList>
    </citation>
    <scope>NUCLEOTIDE SEQUENCE [LARGE SCALE GENOMIC DNA]</scope>
    <source>
        <strain evidence="2">AArc-Mg</strain>
    </source>
</reference>
<protein>
    <submittedName>
        <fullName evidence="1">Uncharacterized protein</fullName>
    </submittedName>
</protein>
<sequence length="62" mass="6663">MFQCETCGTAFEDNGGANRFCSPGCFADAQRATVRSVCADCGEEYDCLPTEIEEPCPACQLT</sequence>
<keyword evidence="2" id="KW-1185">Reference proteome</keyword>
<evidence type="ECO:0000313" key="2">
    <source>
        <dbReference type="Proteomes" id="UP000258613"/>
    </source>
</evidence>
<dbReference type="Proteomes" id="UP000258613">
    <property type="component" value="Chromosome"/>
</dbReference>
<organism evidence="1 2">
    <name type="scientific">Natrarchaeobaculum sulfurireducens</name>
    <dbReference type="NCBI Taxonomy" id="2044521"/>
    <lineage>
        <taxon>Archaea</taxon>
        <taxon>Methanobacteriati</taxon>
        <taxon>Methanobacteriota</taxon>
        <taxon>Stenosarchaea group</taxon>
        <taxon>Halobacteria</taxon>
        <taxon>Halobacteriales</taxon>
        <taxon>Natrialbaceae</taxon>
        <taxon>Natrarchaeobaculum</taxon>
    </lineage>
</organism>
<accession>A0A346PPR4</accession>
<dbReference type="EMBL" id="CP027033">
    <property type="protein sequence ID" value="AXR81509.1"/>
    <property type="molecule type" value="Genomic_DNA"/>
</dbReference>